<accession>A0A397ITI6</accession>
<evidence type="ECO:0000313" key="2">
    <source>
        <dbReference type="Proteomes" id="UP000266861"/>
    </source>
</evidence>
<proteinExistence type="predicted"/>
<dbReference type="OrthoDB" id="5598959at2759"/>
<evidence type="ECO:0000313" key="1">
    <source>
        <dbReference type="EMBL" id="RHZ78297.1"/>
    </source>
</evidence>
<reference evidence="1 2" key="1">
    <citation type="submission" date="2018-08" db="EMBL/GenBank/DDBJ databases">
        <title>Genome and evolution of the arbuscular mycorrhizal fungus Diversispora epigaea (formerly Glomus versiforme) and its bacterial endosymbionts.</title>
        <authorList>
            <person name="Sun X."/>
            <person name="Fei Z."/>
            <person name="Harrison M."/>
        </authorList>
    </citation>
    <scope>NUCLEOTIDE SEQUENCE [LARGE SCALE GENOMIC DNA]</scope>
    <source>
        <strain evidence="1 2">IT104</strain>
    </source>
</reference>
<name>A0A397ITI6_9GLOM</name>
<comment type="caution">
    <text evidence="1">The sequence shown here is derived from an EMBL/GenBank/DDBJ whole genome shotgun (WGS) entry which is preliminary data.</text>
</comment>
<keyword evidence="2" id="KW-1185">Reference proteome</keyword>
<dbReference type="AlphaFoldDB" id="A0A397ITI6"/>
<sequence length="82" mass="9118">MGDLKKERETMIVEELKSIFSNDKSNIKFDFEGFVKTELGLALDKTLISVALSPALSGPVGKLFATGSGDCRARVWRYFDDN</sequence>
<dbReference type="Proteomes" id="UP000266861">
    <property type="component" value="Unassembled WGS sequence"/>
</dbReference>
<gene>
    <name evidence="1" type="ORF">Glove_166g196</name>
</gene>
<organism evidence="1 2">
    <name type="scientific">Diversispora epigaea</name>
    <dbReference type="NCBI Taxonomy" id="1348612"/>
    <lineage>
        <taxon>Eukaryota</taxon>
        <taxon>Fungi</taxon>
        <taxon>Fungi incertae sedis</taxon>
        <taxon>Mucoromycota</taxon>
        <taxon>Glomeromycotina</taxon>
        <taxon>Glomeromycetes</taxon>
        <taxon>Diversisporales</taxon>
        <taxon>Diversisporaceae</taxon>
        <taxon>Diversispora</taxon>
    </lineage>
</organism>
<protein>
    <submittedName>
        <fullName evidence="1">Uncharacterized protein</fullName>
    </submittedName>
</protein>
<dbReference type="EMBL" id="PQFF01000156">
    <property type="protein sequence ID" value="RHZ78297.1"/>
    <property type="molecule type" value="Genomic_DNA"/>
</dbReference>